<dbReference type="AlphaFoldDB" id="A0AA42B7V8"/>
<dbReference type="Pfam" id="PF13181">
    <property type="entry name" value="TPR_8"/>
    <property type="match status" value="1"/>
</dbReference>
<dbReference type="SMART" id="SM00028">
    <property type="entry name" value="TPR"/>
    <property type="match status" value="3"/>
</dbReference>
<dbReference type="InterPro" id="IPR011990">
    <property type="entry name" value="TPR-like_helical_dom_sf"/>
</dbReference>
<dbReference type="PANTHER" id="PTHR44809">
    <property type="match status" value="1"/>
</dbReference>
<comment type="caution">
    <text evidence="3">The sequence shown here is derived from an EMBL/GenBank/DDBJ whole genome shotgun (WGS) entry which is preliminary data.</text>
</comment>
<evidence type="ECO:0000256" key="2">
    <source>
        <dbReference type="SAM" id="SignalP"/>
    </source>
</evidence>
<dbReference type="InterPro" id="IPR013360">
    <property type="entry name" value="Pilus_4_PilW"/>
</dbReference>
<keyword evidence="4" id="KW-1185">Reference proteome</keyword>
<dbReference type="Gene3D" id="1.25.40.10">
    <property type="entry name" value="Tetratricopeptide repeat domain"/>
    <property type="match status" value="1"/>
</dbReference>
<feature type="repeat" description="TPR" evidence="1">
    <location>
        <begin position="146"/>
        <end position="179"/>
    </location>
</feature>
<sequence length="267" mass="29871">MKLTLSILLLSLSLLTACVTETRVAGSNKPVVENQTQPDDAARNRVALGLRYLQNGNTAQAKYNLERAREYAPYLGEVHYALAYYYQRVSEPELAEAAYKDALQYGPHDGSTMNNYGVFLCQNNRIDEAVGMFLAAVKEPSYIRVADAYENAGLCLLSNTDVAQAKKYFSKALSYNAARPRSLMGMADANLQLKELESADFYFKQYLKNNSIDVDSAVVGYKLAVAKHDIDEQKRYELLLKSRYPNAYEALLAEHESAAHKVKHDEG</sequence>
<dbReference type="InterPro" id="IPR019734">
    <property type="entry name" value="TPR_rpt"/>
</dbReference>
<dbReference type="PROSITE" id="PS51257">
    <property type="entry name" value="PROKAR_LIPOPROTEIN"/>
    <property type="match status" value="1"/>
</dbReference>
<dbReference type="NCBIfam" id="TIGR02521">
    <property type="entry name" value="type_IV_pilW"/>
    <property type="match status" value="1"/>
</dbReference>
<protein>
    <submittedName>
        <fullName evidence="3">Type IV pilus biogenesis/stability protein PilW</fullName>
    </submittedName>
</protein>
<dbReference type="RefSeq" id="WP_251261562.1">
    <property type="nucleotide sequence ID" value="NZ_JAMQGP010000004.1"/>
</dbReference>
<organism evidence="3 4">
    <name type="scientific">Echinimonas agarilytica</name>
    <dbReference type="NCBI Taxonomy" id="1215918"/>
    <lineage>
        <taxon>Bacteria</taxon>
        <taxon>Pseudomonadati</taxon>
        <taxon>Pseudomonadota</taxon>
        <taxon>Gammaproteobacteria</taxon>
        <taxon>Alteromonadales</taxon>
        <taxon>Echinimonadaceae</taxon>
        <taxon>Echinimonas</taxon>
    </lineage>
</organism>
<feature type="repeat" description="TPR" evidence="1">
    <location>
        <begin position="76"/>
        <end position="109"/>
    </location>
</feature>
<dbReference type="Proteomes" id="UP001165393">
    <property type="component" value="Unassembled WGS sequence"/>
</dbReference>
<evidence type="ECO:0000313" key="3">
    <source>
        <dbReference type="EMBL" id="MCM2680139.1"/>
    </source>
</evidence>
<proteinExistence type="predicted"/>
<feature type="chain" id="PRO_5041340252" evidence="2">
    <location>
        <begin position="18"/>
        <end position="267"/>
    </location>
</feature>
<keyword evidence="1" id="KW-0802">TPR repeat</keyword>
<keyword evidence="2" id="KW-0732">Signal</keyword>
<reference evidence="3 4" key="1">
    <citation type="journal article" date="2013" name="Antonie Van Leeuwenhoek">
        <title>Echinimonas agarilytica gen. nov., sp. nov., a new gammaproteobacterium isolated from the sea urchin Strongylocentrotus intermedius.</title>
        <authorList>
            <person name="Nedashkovskaya O.I."/>
            <person name="Stenkova A.M."/>
            <person name="Zhukova N.V."/>
            <person name="Van Trappen S."/>
            <person name="Lee J.S."/>
            <person name="Kim S.B."/>
        </authorList>
    </citation>
    <scope>NUCLEOTIDE SEQUENCE [LARGE SCALE GENOMIC DNA]</scope>
    <source>
        <strain evidence="3 4">KMM 6351</strain>
    </source>
</reference>
<dbReference type="EMBL" id="JAMQGP010000004">
    <property type="protein sequence ID" value="MCM2680139.1"/>
    <property type="molecule type" value="Genomic_DNA"/>
</dbReference>
<evidence type="ECO:0000313" key="4">
    <source>
        <dbReference type="Proteomes" id="UP001165393"/>
    </source>
</evidence>
<dbReference type="InterPro" id="IPR052943">
    <property type="entry name" value="TMTC_O-mannosyl-trnsfr"/>
</dbReference>
<evidence type="ECO:0000256" key="1">
    <source>
        <dbReference type="PROSITE-ProRule" id="PRU00339"/>
    </source>
</evidence>
<name>A0AA42B7V8_9GAMM</name>
<dbReference type="PROSITE" id="PS50005">
    <property type="entry name" value="TPR"/>
    <property type="match status" value="2"/>
</dbReference>
<dbReference type="SUPFAM" id="SSF48452">
    <property type="entry name" value="TPR-like"/>
    <property type="match status" value="1"/>
</dbReference>
<dbReference type="Pfam" id="PF13432">
    <property type="entry name" value="TPR_16"/>
    <property type="match status" value="1"/>
</dbReference>
<accession>A0AA42B7V8</accession>
<dbReference type="PANTHER" id="PTHR44809:SF1">
    <property type="entry name" value="PROTEIN O-MANNOSYL-TRANSFERASE TMTC1"/>
    <property type="match status" value="1"/>
</dbReference>
<gene>
    <name evidence="3" type="primary">pilW</name>
    <name evidence="3" type="ORF">NAF29_10730</name>
</gene>
<feature type="signal peptide" evidence="2">
    <location>
        <begin position="1"/>
        <end position="17"/>
    </location>
</feature>